<dbReference type="PANTHER" id="PTHR31306">
    <property type="entry name" value="ALPHA-1,6-MANNOSYLTRANSFERASE MNN11-RELATED"/>
    <property type="match status" value="1"/>
</dbReference>
<reference evidence="5" key="1">
    <citation type="submission" date="2023-06" db="EMBL/GenBank/DDBJ databases">
        <title>Conoideocrella luteorostrata (Hypocreales: Clavicipitaceae), a potential biocontrol fungus for elongate hemlock scale in United States Christmas tree production areas.</title>
        <authorList>
            <person name="Barrett H."/>
            <person name="Lovett B."/>
            <person name="Macias A.M."/>
            <person name="Stajich J.E."/>
            <person name="Kasson M.T."/>
        </authorList>
    </citation>
    <scope>NUCLEOTIDE SEQUENCE</scope>
    <source>
        <strain evidence="5">ARSEF 14590</strain>
    </source>
</reference>
<sequence length="414" mass="47687">MFRWSSCERVGIDGSNRSGVRFVLILLFAIGAIITIARIPKSERQFRQTPSIFKTPTVQSKKTGTTQSQIKTTDANDERARVGKVSILYGDPKPVYERALRTHKAHNRIHGYPFFIQRESILDGYWTKPAHLQAVILRELEKPRPKRLEWIYWVDADTVVLNYQTPLEAFLPPEGDAELSDIQIIVTEDWNGLNNGVFAIRVDKYAVELFAGVLAFRDFRENTTLEFQDQSAMEKVLQQQKFAAHRVEVPQRWFNSYKSNKGEEPEGAQVHPGDFLVHFAGVENREEEMTKWCELSERTEPLWNSRLSDTKFDIEIRKFWEEVKRNRKKAGQGGRDARRRLQDMLGAVEKSIQGQTDQLENEEWRALSASFEHGKKVLEAEAGLNDDVLTEDDIRALKSVADEIQNAYESVTEI</sequence>
<dbReference type="FunFam" id="3.90.550.10:FF:000237">
    <property type="entry name" value="WGS project CABT00000000 data, contig 2.1"/>
    <property type="match status" value="1"/>
</dbReference>
<comment type="caution">
    <text evidence="5">The sequence shown here is derived from an EMBL/GenBank/DDBJ whole genome shotgun (WGS) entry which is preliminary data.</text>
</comment>
<accession>A0AAJ0CX81</accession>
<dbReference type="Proteomes" id="UP001251528">
    <property type="component" value="Unassembled WGS sequence"/>
</dbReference>
<name>A0AAJ0CX81_9HYPO</name>
<evidence type="ECO:0008006" key="7">
    <source>
        <dbReference type="Google" id="ProtNLM"/>
    </source>
</evidence>
<dbReference type="PANTHER" id="PTHR31306:SF8">
    <property type="entry name" value="GLYCOSYLTRANSFERASE FAMILY 34 PROTEIN"/>
    <property type="match status" value="1"/>
</dbReference>
<keyword evidence="3" id="KW-0808">Transferase</keyword>
<dbReference type="GO" id="GO:0000139">
    <property type="term" value="C:Golgi membrane"/>
    <property type="evidence" value="ECO:0007669"/>
    <property type="project" value="TreeGrafter"/>
</dbReference>
<keyword evidence="4" id="KW-0472">Membrane</keyword>
<gene>
    <name evidence="5" type="ORF">QQS21_001263</name>
</gene>
<feature type="transmembrane region" description="Helical" evidence="4">
    <location>
        <begin position="20"/>
        <end position="39"/>
    </location>
</feature>
<evidence type="ECO:0000313" key="5">
    <source>
        <dbReference type="EMBL" id="KAK2612647.1"/>
    </source>
</evidence>
<keyword evidence="4" id="KW-1133">Transmembrane helix</keyword>
<evidence type="ECO:0000256" key="3">
    <source>
        <dbReference type="ARBA" id="ARBA00022679"/>
    </source>
</evidence>
<dbReference type="GO" id="GO:0006487">
    <property type="term" value="P:protein N-linked glycosylation"/>
    <property type="evidence" value="ECO:0007669"/>
    <property type="project" value="TreeGrafter"/>
</dbReference>
<dbReference type="AlphaFoldDB" id="A0AAJ0CX81"/>
<organism evidence="5 6">
    <name type="scientific">Conoideocrella luteorostrata</name>
    <dbReference type="NCBI Taxonomy" id="1105319"/>
    <lineage>
        <taxon>Eukaryota</taxon>
        <taxon>Fungi</taxon>
        <taxon>Dikarya</taxon>
        <taxon>Ascomycota</taxon>
        <taxon>Pezizomycotina</taxon>
        <taxon>Sordariomycetes</taxon>
        <taxon>Hypocreomycetidae</taxon>
        <taxon>Hypocreales</taxon>
        <taxon>Clavicipitaceae</taxon>
        <taxon>Conoideocrella</taxon>
    </lineage>
</organism>
<dbReference type="Pfam" id="PF05637">
    <property type="entry name" value="Glyco_transf_34"/>
    <property type="match status" value="1"/>
</dbReference>
<dbReference type="Gene3D" id="3.90.550.10">
    <property type="entry name" value="Spore Coat Polysaccharide Biosynthesis Protein SpsA, Chain A"/>
    <property type="match status" value="1"/>
</dbReference>
<evidence type="ECO:0000256" key="1">
    <source>
        <dbReference type="ARBA" id="ARBA00005664"/>
    </source>
</evidence>
<dbReference type="InterPro" id="IPR008630">
    <property type="entry name" value="Glyco_trans_34"/>
</dbReference>
<protein>
    <recommendedName>
        <fullName evidence="7">Galactosyl transferase GMA12/MNN10 family protein</fullName>
    </recommendedName>
</protein>
<evidence type="ECO:0000256" key="4">
    <source>
        <dbReference type="SAM" id="Phobius"/>
    </source>
</evidence>
<evidence type="ECO:0000256" key="2">
    <source>
        <dbReference type="ARBA" id="ARBA00022676"/>
    </source>
</evidence>
<dbReference type="EMBL" id="JASWJB010000013">
    <property type="protein sequence ID" value="KAK2612647.1"/>
    <property type="molecule type" value="Genomic_DNA"/>
</dbReference>
<dbReference type="GO" id="GO:0016757">
    <property type="term" value="F:glycosyltransferase activity"/>
    <property type="evidence" value="ECO:0007669"/>
    <property type="project" value="UniProtKB-KW"/>
</dbReference>
<dbReference type="InterPro" id="IPR029044">
    <property type="entry name" value="Nucleotide-diphossugar_trans"/>
</dbReference>
<keyword evidence="4" id="KW-0812">Transmembrane</keyword>
<keyword evidence="2" id="KW-0328">Glycosyltransferase</keyword>
<evidence type="ECO:0000313" key="6">
    <source>
        <dbReference type="Proteomes" id="UP001251528"/>
    </source>
</evidence>
<dbReference type="SUPFAM" id="SSF53448">
    <property type="entry name" value="Nucleotide-diphospho-sugar transferases"/>
    <property type="match status" value="1"/>
</dbReference>
<comment type="similarity">
    <text evidence="1">Belongs to the glycosyltransferase 34 family.</text>
</comment>
<keyword evidence="6" id="KW-1185">Reference proteome</keyword>
<proteinExistence type="inferred from homology"/>